<dbReference type="GO" id="GO:0007142">
    <property type="term" value="P:male meiosis II"/>
    <property type="evidence" value="ECO:0007669"/>
    <property type="project" value="InterPro"/>
</dbReference>
<dbReference type="PANTHER" id="PTHR33318:SF4">
    <property type="entry name" value="OS04G0511700 PROTEIN"/>
    <property type="match status" value="1"/>
</dbReference>
<feature type="region of interest" description="Disordered" evidence="1">
    <location>
        <begin position="143"/>
        <end position="172"/>
    </location>
</feature>
<evidence type="ECO:0000256" key="1">
    <source>
        <dbReference type="SAM" id="MobiDB-lite"/>
    </source>
</evidence>
<reference evidence="2 3" key="1">
    <citation type="submission" date="2023-10" db="EMBL/GenBank/DDBJ databases">
        <title>Chromosome-scale genome assembly provides insights into flower coloration mechanisms of Canna indica.</title>
        <authorList>
            <person name="Li C."/>
        </authorList>
    </citation>
    <scope>NUCLEOTIDE SEQUENCE [LARGE SCALE GENOMIC DNA]</scope>
    <source>
        <tissue evidence="2">Flower</tissue>
    </source>
</reference>
<sequence length="412" mass="46856">MGCFLVCFRRPKDRKRRRSQKRTLPLDLVYEEQSLLPSVASPEQITPDPLTPNLTPKKTALEVPADVKENLEQGSFKIIRKKVTFDLNAKIYEIVSAEDPKCLEDDKWNQVIDEQRNAHGSRHMPSPKLGAFPLNHRYQNCAVSDDDDIESGEDEEEEDSDFDEEDEDSDFDDEDYECIVAGNDELYDSLSSLATDERPQSLQEVNSSKPKCPFSPDKQHILLARGNRRNGSHFVRSVLTPVENLSQWKEIKVREVPVKNSRKENIGAEQENQMIFSEPMSKVVKSQGNIELDHHHNCSNKKEIFVVASLSNWLQASDNMTVEGASHSHRSDSSLDREERPILGAFSSCRSGGEFKGAPETFKYRYAEVDNSEGDAGQDSELQLNSFRIDGKSTRNWSCLSMQRFTPFVSLF</sequence>
<accession>A0AAQ3KL64</accession>
<name>A0AAQ3KL64_9LILI</name>
<gene>
    <name evidence="2" type="ORF">Cni_G18704</name>
</gene>
<proteinExistence type="predicted"/>
<evidence type="ECO:0000313" key="3">
    <source>
        <dbReference type="Proteomes" id="UP001327560"/>
    </source>
</evidence>
<protein>
    <submittedName>
        <fullName evidence="2">Uncharacterized protein</fullName>
    </submittedName>
</protein>
<dbReference type="PANTHER" id="PTHR33318">
    <property type="entry name" value="ASPARTYL/GLUTAMYL-TRNA(ASN/GLN) AMIDOTRANSFERASE SUBUNIT"/>
    <property type="match status" value="1"/>
</dbReference>
<dbReference type="EMBL" id="CP136895">
    <property type="protein sequence ID" value="WOL09950.1"/>
    <property type="molecule type" value="Genomic_DNA"/>
</dbReference>
<evidence type="ECO:0000313" key="2">
    <source>
        <dbReference type="EMBL" id="WOL09950.1"/>
    </source>
</evidence>
<keyword evidence="3" id="KW-1185">Reference proteome</keyword>
<dbReference type="InterPro" id="IPR039300">
    <property type="entry name" value="JASON"/>
</dbReference>
<dbReference type="Proteomes" id="UP001327560">
    <property type="component" value="Chromosome 6"/>
</dbReference>
<feature type="compositionally biased region" description="Acidic residues" evidence="1">
    <location>
        <begin position="144"/>
        <end position="172"/>
    </location>
</feature>
<organism evidence="2 3">
    <name type="scientific">Canna indica</name>
    <name type="common">Indian-shot</name>
    <dbReference type="NCBI Taxonomy" id="4628"/>
    <lineage>
        <taxon>Eukaryota</taxon>
        <taxon>Viridiplantae</taxon>
        <taxon>Streptophyta</taxon>
        <taxon>Embryophyta</taxon>
        <taxon>Tracheophyta</taxon>
        <taxon>Spermatophyta</taxon>
        <taxon>Magnoliopsida</taxon>
        <taxon>Liliopsida</taxon>
        <taxon>Zingiberales</taxon>
        <taxon>Cannaceae</taxon>
        <taxon>Canna</taxon>
    </lineage>
</organism>
<dbReference type="AlphaFoldDB" id="A0AAQ3KL64"/>